<dbReference type="AlphaFoldDB" id="A0A7W9UJM1"/>
<dbReference type="PANTHER" id="PTHR43289">
    <property type="entry name" value="MITOGEN-ACTIVATED PROTEIN KINASE KINASE KINASE 20-RELATED"/>
    <property type="match status" value="1"/>
</dbReference>
<keyword evidence="11" id="KW-1185">Reference proteome</keyword>
<dbReference type="CDD" id="cd14014">
    <property type="entry name" value="STKc_PknB_like"/>
    <property type="match status" value="1"/>
</dbReference>
<keyword evidence="2" id="KW-0723">Serine/threonine-protein kinase</keyword>
<gene>
    <name evidence="10" type="ORF">BJY24_003702</name>
</gene>
<dbReference type="Gene3D" id="3.30.200.20">
    <property type="entry name" value="Phosphorylase Kinase, domain 1"/>
    <property type="match status" value="1"/>
</dbReference>
<dbReference type="PROSITE" id="PS00108">
    <property type="entry name" value="PROTEIN_KINASE_ST"/>
    <property type="match status" value="1"/>
</dbReference>
<evidence type="ECO:0000256" key="6">
    <source>
        <dbReference type="ARBA" id="ARBA00022840"/>
    </source>
</evidence>
<keyword evidence="4" id="KW-0547">Nucleotide-binding</keyword>
<evidence type="ECO:0000256" key="1">
    <source>
        <dbReference type="ARBA" id="ARBA00012513"/>
    </source>
</evidence>
<dbReference type="FunFam" id="1.10.510.10:FF:000021">
    <property type="entry name" value="Serine/threonine protein kinase"/>
    <property type="match status" value="1"/>
</dbReference>
<accession>A0A7W9UJM1</accession>
<keyword evidence="5 10" id="KW-0418">Kinase</keyword>
<dbReference type="EC" id="2.7.11.1" evidence="1"/>
<evidence type="ECO:0000313" key="10">
    <source>
        <dbReference type="EMBL" id="MBB5914835.1"/>
    </source>
</evidence>
<evidence type="ECO:0000256" key="3">
    <source>
        <dbReference type="ARBA" id="ARBA00022679"/>
    </source>
</evidence>
<evidence type="ECO:0000256" key="2">
    <source>
        <dbReference type="ARBA" id="ARBA00022527"/>
    </source>
</evidence>
<feature type="domain" description="Protein kinase" evidence="9">
    <location>
        <begin position="8"/>
        <end position="273"/>
    </location>
</feature>
<protein>
    <recommendedName>
        <fullName evidence="1">non-specific serine/threonine protein kinase</fullName>
        <ecNumber evidence="1">2.7.11.1</ecNumber>
    </recommendedName>
</protein>
<dbReference type="GO" id="GO:0004674">
    <property type="term" value="F:protein serine/threonine kinase activity"/>
    <property type="evidence" value="ECO:0007669"/>
    <property type="project" value="UniProtKB-KW"/>
</dbReference>
<evidence type="ECO:0000259" key="9">
    <source>
        <dbReference type="PROSITE" id="PS50011"/>
    </source>
</evidence>
<feature type="region of interest" description="Disordered" evidence="7">
    <location>
        <begin position="433"/>
        <end position="475"/>
    </location>
</feature>
<evidence type="ECO:0000256" key="8">
    <source>
        <dbReference type="SAM" id="Phobius"/>
    </source>
</evidence>
<dbReference type="PANTHER" id="PTHR43289:SF6">
    <property type="entry name" value="SERINE_THREONINE-PROTEIN KINASE NEKL-3"/>
    <property type="match status" value="1"/>
</dbReference>
<keyword evidence="3 10" id="KW-0808">Transferase</keyword>
<sequence>MARKFGRYRLDRLIGRGSVGEVWLARDTAADREVALKILTITAGEDPGYRQRFEREARVGASLRNPHIVPIHDFGEQDGRLFLDMAYVPGTDLSVRLRTGPIGVPEAVDIVSQIAEALDAAHAAGLVHRDVKPANIIVHSGGFAYLIDFGIARSPNQTTITATGFTIGTLAYMAPERFTGDAEPRSDIYSLACVLFECLTAQRPFGDTDPVQALHAHLSTDPPRPSSGNSAIPAALDAVIARGMAKKPEDRYSSAGELAAAARAAVGMPHPVPRTPPLPEQSTPGESPWTKTDSEQTTRVLSDNSAAQANTSGSPQPTRALPDSAAAQISPRPTRALPEHPGAQAYTPTQQPRPTRMLPGHPDAEVGSGRPPLNPTRMLPTGVGAPRQAPAPPQQQPRKQRSVGKIVAVLAVVALLGFALVAACTAVVLQGGGGQPNQGPAATAASTTAPNEPRTTQVPTTTPNGNTWPPPGFTLPFPTVFPSTFQIPFPTFPPPRGQ</sequence>
<evidence type="ECO:0000313" key="11">
    <source>
        <dbReference type="Proteomes" id="UP000540412"/>
    </source>
</evidence>
<evidence type="ECO:0000256" key="4">
    <source>
        <dbReference type="ARBA" id="ARBA00022741"/>
    </source>
</evidence>
<keyword evidence="8" id="KW-0472">Membrane</keyword>
<dbReference type="PROSITE" id="PS50011">
    <property type="entry name" value="PROTEIN_KINASE_DOM"/>
    <property type="match status" value="1"/>
</dbReference>
<dbReference type="GO" id="GO:0005524">
    <property type="term" value="F:ATP binding"/>
    <property type="evidence" value="ECO:0007669"/>
    <property type="project" value="UniProtKB-KW"/>
</dbReference>
<dbReference type="InterPro" id="IPR011009">
    <property type="entry name" value="Kinase-like_dom_sf"/>
</dbReference>
<evidence type="ECO:0000256" key="5">
    <source>
        <dbReference type="ARBA" id="ARBA00022777"/>
    </source>
</evidence>
<dbReference type="InterPro" id="IPR008271">
    <property type="entry name" value="Ser/Thr_kinase_AS"/>
</dbReference>
<keyword evidence="8" id="KW-1133">Transmembrane helix</keyword>
<dbReference type="RefSeq" id="WP_051161084.1">
    <property type="nucleotide sequence ID" value="NZ_JACHIT010000001.1"/>
</dbReference>
<keyword evidence="6" id="KW-0067">ATP-binding</keyword>
<evidence type="ECO:0000256" key="7">
    <source>
        <dbReference type="SAM" id="MobiDB-lite"/>
    </source>
</evidence>
<feature type="region of interest" description="Disordered" evidence="7">
    <location>
        <begin position="268"/>
        <end position="402"/>
    </location>
</feature>
<proteinExistence type="predicted"/>
<name>A0A7W9UJM1_9NOCA</name>
<feature type="compositionally biased region" description="Polar residues" evidence="7">
    <location>
        <begin position="280"/>
        <end position="317"/>
    </location>
</feature>
<dbReference type="Proteomes" id="UP000540412">
    <property type="component" value="Unassembled WGS sequence"/>
</dbReference>
<feature type="compositionally biased region" description="Pro residues" evidence="7">
    <location>
        <begin position="270"/>
        <end position="279"/>
    </location>
</feature>
<dbReference type="SUPFAM" id="SSF56112">
    <property type="entry name" value="Protein kinase-like (PK-like)"/>
    <property type="match status" value="1"/>
</dbReference>
<dbReference type="SMART" id="SM00220">
    <property type="entry name" value="S_TKc"/>
    <property type="match status" value="1"/>
</dbReference>
<feature type="compositionally biased region" description="Low complexity" evidence="7">
    <location>
        <begin position="437"/>
        <end position="449"/>
    </location>
</feature>
<organism evidence="10 11">
    <name type="scientific">Nocardia transvalensis</name>
    <dbReference type="NCBI Taxonomy" id="37333"/>
    <lineage>
        <taxon>Bacteria</taxon>
        <taxon>Bacillati</taxon>
        <taxon>Actinomycetota</taxon>
        <taxon>Actinomycetes</taxon>
        <taxon>Mycobacteriales</taxon>
        <taxon>Nocardiaceae</taxon>
        <taxon>Nocardia</taxon>
    </lineage>
</organism>
<reference evidence="10 11" key="1">
    <citation type="submission" date="2020-08" db="EMBL/GenBank/DDBJ databases">
        <title>Sequencing the genomes of 1000 actinobacteria strains.</title>
        <authorList>
            <person name="Klenk H.-P."/>
        </authorList>
    </citation>
    <scope>NUCLEOTIDE SEQUENCE [LARGE SCALE GENOMIC DNA]</scope>
    <source>
        <strain evidence="10 11">DSM 43582</strain>
    </source>
</reference>
<keyword evidence="8" id="KW-0812">Transmembrane</keyword>
<dbReference type="InterPro" id="IPR000719">
    <property type="entry name" value="Prot_kinase_dom"/>
</dbReference>
<feature type="transmembrane region" description="Helical" evidence="8">
    <location>
        <begin position="406"/>
        <end position="429"/>
    </location>
</feature>
<dbReference type="Gene3D" id="1.10.510.10">
    <property type="entry name" value="Transferase(Phosphotransferase) domain 1"/>
    <property type="match status" value="1"/>
</dbReference>
<dbReference type="Pfam" id="PF00069">
    <property type="entry name" value="Pkinase"/>
    <property type="match status" value="1"/>
</dbReference>
<comment type="caution">
    <text evidence="10">The sequence shown here is derived from an EMBL/GenBank/DDBJ whole genome shotgun (WGS) entry which is preliminary data.</text>
</comment>
<dbReference type="EMBL" id="JACHIT010000001">
    <property type="protein sequence ID" value="MBB5914835.1"/>
    <property type="molecule type" value="Genomic_DNA"/>
</dbReference>